<reference evidence="1 2" key="1">
    <citation type="journal article" date="2018" name="Science">
        <title>The opium poppy genome and morphinan production.</title>
        <authorList>
            <person name="Guo L."/>
            <person name="Winzer T."/>
            <person name="Yang X."/>
            <person name="Li Y."/>
            <person name="Ning Z."/>
            <person name="He Z."/>
            <person name="Teodor R."/>
            <person name="Lu Y."/>
            <person name="Bowser T.A."/>
            <person name="Graham I.A."/>
            <person name="Ye K."/>
        </authorList>
    </citation>
    <scope>NUCLEOTIDE SEQUENCE [LARGE SCALE GENOMIC DNA]</scope>
    <source>
        <strain evidence="2">cv. HN1</strain>
        <tissue evidence="1">Leaves</tissue>
    </source>
</reference>
<evidence type="ECO:0000313" key="1">
    <source>
        <dbReference type="EMBL" id="RZC70304.1"/>
    </source>
</evidence>
<keyword evidence="2" id="KW-1185">Reference proteome</keyword>
<dbReference type="Gramene" id="RZC70304">
    <property type="protein sequence ID" value="RZC70304"/>
    <property type="gene ID" value="C5167_033422"/>
</dbReference>
<accession>A0A4Y7KA99</accession>
<sequence>MDQILGSTLVVDPFTRINFHY</sequence>
<evidence type="ECO:0000313" key="2">
    <source>
        <dbReference type="Proteomes" id="UP000316621"/>
    </source>
</evidence>
<dbReference type="AlphaFoldDB" id="A0A4Y7KA99"/>
<dbReference type="Proteomes" id="UP000316621">
    <property type="component" value="Chromosome 7"/>
</dbReference>
<proteinExistence type="predicted"/>
<dbReference type="EMBL" id="CM010721">
    <property type="protein sequence ID" value="RZC70304.1"/>
    <property type="molecule type" value="Genomic_DNA"/>
</dbReference>
<name>A0A4Y7KA99_PAPSO</name>
<protein>
    <submittedName>
        <fullName evidence="1">Uncharacterized protein</fullName>
    </submittedName>
</protein>
<gene>
    <name evidence="1" type="ORF">C5167_033422</name>
</gene>
<organism evidence="1 2">
    <name type="scientific">Papaver somniferum</name>
    <name type="common">Opium poppy</name>
    <dbReference type="NCBI Taxonomy" id="3469"/>
    <lineage>
        <taxon>Eukaryota</taxon>
        <taxon>Viridiplantae</taxon>
        <taxon>Streptophyta</taxon>
        <taxon>Embryophyta</taxon>
        <taxon>Tracheophyta</taxon>
        <taxon>Spermatophyta</taxon>
        <taxon>Magnoliopsida</taxon>
        <taxon>Ranunculales</taxon>
        <taxon>Papaveraceae</taxon>
        <taxon>Papaveroideae</taxon>
        <taxon>Papaver</taxon>
    </lineage>
</organism>